<name>A0A8T0HMD9_CERPU</name>
<gene>
    <name evidence="1" type="ORF">KC19_VG059700</name>
</gene>
<dbReference type="Proteomes" id="UP000822688">
    <property type="component" value="Chromosome V"/>
</dbReference>
<keyword evidence="2" id="KW-1185">Reference proteome</keyword>
<proteinExistence type="predicted"/>
<comment type="caution">
    <text evidence="1">The sequence shown here is derived from an EMBL/GenBank/DDBJ whole genome shotgun (WGS) entry which is preliminary data.</text>
</comment>
<protein>
    <submittedName>
        <fullName evidence="1">Uncharacterized protein</fullName>
    </submittedName>
</protein>
<sequence>MCAEFVKAEEALANANAIASANFNDALMLQASAVAAPQAPVLTTLDVNTPIDGGSNRKRAVQHVSTRATRKAVVKWMIEDEAINGKKLLISRAVKAFPEHFFEADKSNLQKASC</sequence>
<reference evidence="1" key="1">
    <citation type="submission" date="2020-06" db="EMBL/GenBank/DDBJ databases">
        <title>WGS assembly of Ceratodon purpureus strain R40.</title>
        <authorList>
            <person name="Carey S.B."/>
            <person name="Jenkins J."/>
            <person name="Shu S."/>
            <person name="Lovell J.T."/>
            <person name="Sreedasyam A."/>
            <person name="Maumus F."/>
            <person name="Tiley G.P."/>
            <person name="Fernandez-Pozo N."/>
            <person name="Barry K."/>
            <person name="Chen C."/>
            <person name="Wang M."/>
            <person name="Lipzen A."/>
            <person name="Daum C."/>
            <person name="Saski C.A."/>
            <person name="Payton A.C."/>
            <person name="Mcbreen J.C."/>
            <person name="Conrad R.E."/>
            <person name="Kollar L.M."/>
            <person name="Olsson S."/>
            <person name="Huttunen S."/>
            <person name="Landis J.B."/>
            <person name="Wickett N.J."/>
            <person name="Johnson M.G."/>
            <person name="Rensing S.A."/>
            <person name="Grimwood J."/>
            <person name="Schmutz J."/>
            <person name="Mcdaniel S.F."/>
        </authorList>
    </citation>
    <scope>NUCLEOTIDE SEQUENCE</scope>
    <source>
        <strain evidence="1">R40</strain>
    </source>
</reference>
<dbReference type="AlphaFoldDB" id="A0A8T0HMD9"/>
<organism evidence="1 2">
    <name type="scientific">Ceratodon purpureus</name>
    <name type="common">Fire moss</name>
    <name type="synonym">Dicranum purpureum</name>
    <dbReference type="NCBI Taxonomy" id="3225"/>
    <lineage>
        <taxon>Eukaryota</taxon>
        <taxon>Viridiplantae</taxon>
        <taxon>Streptophyta</taxon>
        <taxon>Embryophyta</taxon>
        <taxon>Bryophyta</taxon>
        <taxon>Bryophytina</taxon>
        <taxon>Bryopsida</taxon>
        <taxon>Dicranidae</taxon>
        <taxon>Pseudoditrichales</taxon>
        <taxon>Ditrichaceae</taxon>
        <taxon>Ceratodon</taxon>
    </lineage>
</organism>
<dbReference type="EMBL" id="CM026426">
    <property type="protein sequence ID" value="KAG0571991.1"/>
    <property type="molecule type" value="Genomic_DNA"/>
</dbReference>
<evidence type="ECO:0000313" key="1">
    <source>
        <dbReference type="EMBL" id="KAG0571991.1"/>
    </source>
</evidence>
<accession>A0A8T0HMD9</accession>
<evidence type="ECO:0000313" key="2">
    <source>
        <dbReference type="Proteomes" id="UP000822688"/>
    </source>
</evidence>